<dbReference type="GO" id="GO:0022841">
    <property type="term" value="F:potassium ion leak channel activity"/>
    <property type="evidence" value="ECO:0007669"/>
    <property type="project" value="TreeGrafter"/>
</dbReference>
<keyword evidence="4 10" id="KW-1133">Transmembrane helix</keyword>
<evidence type="ECO:0000256" key="10">
    <source>
        <dbReference type="SAM" id="Phobius"/>
    </source>
</evidence>
<comment type="subcellular location">
    <subcellularLocation>
        <location evidence="1">Membrane</location>
        <topology evidence="1">Multi-pass membrane protein</topology>
    </subcellularLocation>
</comment>
<feature type="domain" description="Potassium channel" evidence="11">
    <location>
        <begin position="155"/>
        <end position="211"/>
    </location>
</feature>
<evidence type="ECO:0000256" key="1">
    <source>
        <dbReference type="ARBA" id="ARBA00004141"/>
    </source>
</evidence>
<evidence type="ECO:0000313" key="12">
    <source>
        <dbReference type="EMBL" id="CAL1261227.1"/>
    </source>
</evidence>
<name>A0AAV1YRU5_9ARAC</name>
<feature type="region of interest" description="Disordered" evidence="9">
    <location>
        <begin position="444"/>
        <end position="485"/>
    </location>
</feature>
<dbReference type="InterPro" id="IPR013099">
    <property type="entry name" value="K_chnl_dom"/>
</dbReference>
<dbReference type="GO" id="GO:0005886">
    <property type="term" value="C:plasma membrane"/>
    <property type="evidence" value="ECO:0007669"/>
    <property type="project" value="TreeGrafter"/>
</dbReference>
<evidence type="ECO:0000256" key="5">
    <source>
        <dbReference type="ARBA" id="ARBA00023065"/>
    </source>
</evidence>
<keyword evidence="3 8" id="KW-0812">Transmembrane</keyword>
<feature type="compositionally biased region" description="Basic residues" evidence="9">
    <location>
        <begin position="453"/>
        <end position="463"/>
    </location>
</feature>
<dbReference type="PANTHER" id="PTHR11003">
    <property type="entry name" value="POTASSIUM CHANNEL, SUBFAMILY K"/>
    <property type="match status" value="1"/>
</dbReference>
<accession>A0AAV1YRU5</accession>
<dbReference type="Proteomes" id="UP001497382">
    <property type="component" value="Unassembled WGS sequence"/>
</dbReference>
<feature type="transmembrane region" description="Helical" evidence="10">
    <location>
        <begin position="387"/>
        <end position="409"/>
    </location>
</feature>
<feature type="compositionally biased region" description="Basic and acidic residues" evidence="9">
    <location>
        <begin position="472"/>
        <end position="482"/>
    </location>
</feature>
<feature type="region of interest" description="Disordered" evidence="9">
    <location>
        <begin position="264"/>
        <end position="308"/>
    </location>
</feature>
<evidence type="ECO:0000256" key="9">
    <source>
        <dbReference type="SAM" id="MobiDB-lite"/>
    </source>
</evidence>
<protein>
    <recommendedName>
        <fullName evidence="11">Potassium channel domain-containing protein</fullName>
    </recommendedName>
</protein>
<evidence type="ECO:0000259" key="11">
    <source>
        <dbReference type="Pfam" id="PF07885"/>
    </source>
</evidence>
<feature type="transmembrane region" description="Helical" evidence="10">
    <location>
        <begin position="186"/>
        <end position="204"/>
    </location>
</feature>
<dbReference type="PANTHER" id="PTHR11003:SF335">
    <property type="entry name" value="POTASSIUM CHANNEL DOMAIN-CONTAINING PROTEIN"/>
    <property type="match status" value="1"/>
</dbReference>
<comment type="similarity">
    <text evidence="8">Belongs to the two pore domain potassium channel (TC 1.A.1.8) family.</text>
</comment>
<feature type="compositionally biased region" description="Basic and acidic residues" evidence="9">
    <location>
        <begin position="264"/>
        <end position="300"/>
    </location>
</feature>
<keyword evidence="13" id="KW-1185">Reference proteome</keyword>
<sequence>MPSPREEIPALLRPPSYAAGPMDWSAAGPKPQYIVINPMHIISLQDRTRTFGVRVVEKIKAFSERWFTHVLLLMFLMIYAAIGALLFQWVEAPLEIREKQSIIRMRELIAQNLLQYRNLSDAAWLEKAYERLYTYELQLQEHELSKAPADSEKLVWTFWGSLFYAGTIFTTIGYGHIAPATVAGQAITIVYAFIGIPFLLMVLADLGKLFTRWIKAVFYYVKLFCRTGKFRKARRMGRRATAVPIQYMSVAWNKMPYPYQGRAKKVEEPVPEKDIESDGGKLSDNESKSSEKSSKKDENKKKTKEIEEEVGGKQVKDLVIQPADEDVDDEFNLPVSLAILLLLTYMMLGAFIFTLWEPWTFFESFYFVFISMSTIGFGDYVPTHQMYMMATFIYLLFGLALTSMCINVVQEKLSATFEMAKLRIGTTIGLDANILMEEDILSEKSDTPDSRRRGSSVKSRRGSKSAQSSPPKSEERDLDKIDTIVTHTKKNGVTVEAAK</sequence>
<dbReference type="Gene3D" id="1.10.287.70">
    <property type="match status" value="1"/>
</dbReference>
<evidence type="ECO:0000313" key="13">
    <source>
        <dbReference type="Proteomes" id="UP001497382"/>
    </source>
</evidence>
<evidence type="ECO:0000256" key="4">
    <source>
        <dbReference type="ARBA" id="ARBA00022989"/>
    </source>
</evidence>
<evidence type="ECO:0000256" key="7">
    <source>
        <dbReference type="ARBA" id="ARBA00023303"/>
    </source>
</evidence>
<evidence type="ECO:0000256" key="8">
    <source>
        <dbReference type="RuleBase" id="RU003857"/>
    </source>
</evidence>
<dbReference type="GO" id="GO:0015271">
    <property type="term" value="F:outward rectifier potassium channel activity"/>
    <property type="evidence" value="ECO:0007669"/>
    <property type="project" value="TreeGrafter"/>
</dbReference>
<feature type="transmembrane region" description="Helical" evidence="10">
    <location>
        <begin position="66"/>
        <end position="90"/>
    </location>
</feature>
<feature type="transmembrane region" description="Helical" evidence="10">
    <location>
        <begin position="335"/>
        <end position="356"/>
    </location>
</feature>
<evidence type="ECO:0000256" key="3">
    <source>
        <dbReference type="ARBA" id="ARBA00022692"/>
    </source>
</evidence>
<evidence type="ECO:0000256" key="2">
    <source>
        <dbReference type="ARBA" id="ARBA00022448"/>
    </source>
</evidence>
<dbReference type="EMBL" id="CAXIEN010000002">
    <property type="protein sequence ID" value="CAL1261227.1"/>
    <property type="molecule type" value="Genomic_DNA"/>
</dbReference>
<dbReference type="SUPFAM" id="SSF81324">
    <property type="entry name" value="Voltage-gated potassium channels"/>
    <property type="match status" value="2"/>
</dbReference>
<feature type="transmembrane region" description="Helical" evidence="10">
    <location>
        <begin position="154"/>
        <end position="174"/>
    </location>
</feature>
<proteinExistence type="inferred from homology"/>
<dbReference type="AlphaFoldDB" id="A0AAV1YRU5"/>
<keyword evidence="7 8" id="KW-0407">Ion channel</keyword>
<organism evidence="12 13">
    <name type="scientific">Larinioides sclopetarius</name>
    <dbReference type="NCBI Taxonomy" id="280406"/>
    <lineage>
        <taxon>Eukaryota</taxon>
        <taxon>Metazoa</taxon>
        <taxon>Ecdysozoa</taxon>
        <taxon>Arthropoda</taxon>
        <taxon>Chelicerata</taxon>
        <taxon>Arachnida</taxon>
        <taxon>Araneae</taxon>
        <taxon>Araneomorphae</taxon>
        <taxon>Entelegynae</taxon>
        <taxon>Araneoidea</taxon>
        <taxon>Araneidae</taxon>
        <taxon>Larinioides</taxon>
    </lineage>
</organism>
<dbReference type="GO" id="GO:0030322">
    <property type="term" value="P:stabilization of membrane potential"/>
    <property type="evidence" value="ECO:0007669"/>
    <property type="project" value="TreeGrafter"/>
</dbReference>
<dbReference type="InterPro" id="IPR003280">
    <property type="entry name" value="2pore_dom_K_chnl"/>
</dbReference>
<comment type="caution">
    <text evidence="12">The sequence shown here is derived from an EMBL/GenBank/DDBJ whole genome shotgun (WGS) entry which is preliminary data.</text>
</comment>
<reference evidence="12 13" key="1">
    <citation type="submission" date="2024-04" db="EMBL/GenBank/DDBJ databases">
        <authorList>
            <person name="Rising A."/>
            <person name="Reimegard J."/>
            <person name="Sonavane S."/>
            <person name="Akerstrom W."/>
            <person name="Nylinder S."/>
            <person name="Hedman E."/>
            <person name="Kallberg Y."/>
        </authorList>
    </citation>
    <scope>NUCLEOTIDE SEQUENCE [LARGE SCALE GENOMIC DNA]</scope>
</reference>
<gene>
    <name evidence="12" type="ORF">LARSCL_LOCUS284</name>
</gene>
<keyword evidence="5 8" id="KW-0406">Ion transport</keyword>
<keyword evidence="6 10" id="KW-0472">Membrane</keyword>
<dbReference type="Pfam" id="PF07885">
    <property type="entry name" value="Ion_trans_2"/>
    <property type="match status" value="2"/>
</dbReference>
<feature type="domain" description="Potassium channel" evidence="11">
    <location>
        <begin position="341"/>
        <end position="413"/>
    </location>
</feature>
<keyword evidence="2 8" id="KW-0813">Transport</keyword>
<dbReference type="PRINTS" id="PR01333">
    <property type="entry name" value="2POREKCHANEL"/>
</dbReference>
<evidence type="ECO:0000256" key="6">
    <source>
        <dbReference type="ARBA" id="ARBA00023136"/>
    </source>
</evidence>